<dbReference type="CDD" id="cd10017">
    <property type="entry name" value="B3_DNA"/>
    <property type="match status" value="1"/>
</dbReference>
<keyword evidence="5 10" id="KW-0238">DNA-binding</keyword>
<sequence length="588" mass="65234">MESGRESLKKISEKSLDPQLWHAIAGGMVQMPPINSKVFYFPQGHAEHAKGNVDFGNSHRIPAFVLCKVSAIRYMADADDEVYAKIRLIPLKPDDLDVEDVGYVPNNGAENIDKMTSFTKTLTQSDSNNGGGFSVPRYCAETIFPPLDYSVSMPFQFMCPKDVHGESYRFRHIYRGTPRRHLLTTGWSDFVNCKKLVAGDSVVFVKAENGDICVGIRRAKKTIGGAQEYPSRWNHPGGNNGSSQFGGVVGRNCKNYSRGKVRAESVVEAGNLAASGQPFEVEYYPRASTPEFCVRASAVRAAMQIRWFAGMRFKMPIETEDSSRISWFMGTISSVEVADPTNWPDSPWGLLQVDWDEPDLLQNVKRVNPWLVEHVTTIPAIHVSPFSPARKKMRFLQKPELSLSQLSQLSLPFIPSNFLDSSSPFHYIPDTIPAGMQGARHFQLGQYSPDLHLNGLQSSLFPIGFQPYYPVNPPANPGGNFMNSTENNENIPYWMKMETRGQTLKVKDETKTPQLLLFGKVILTEEQISKTSSGENRVSNGNLEKTANPSDDSGSTVLQNGSRENSTDGSGHSKVLGELDHVGKTLSL</sequence>
<feature type="domain" description="TF-B3" evidence="12">
    <location>
        <begin position="118"/>
        <end position="220"/>
    </location>
</feature>
<comment type="subcellular location">
    <subcellularLocation>
        <location evidence="1 10">Nucleus</location>
    </subcellularLocation>
</comment>
<dbReference type="InterPro" id="IPR015300">
    <property type="entry name" value="DNA-bd_pseudobarrel_sf"/>
</dbReference>
<dbReference type="FunFam" id="2.40.330.10:FF:000001">
    <property type="entry name" value="Auxin response factor"/>
    <property type="match status" value="1"/>
</dbReference>
<evidence type="ECO:0000256" key="1">
    <source>
        <dbReference type="ARBA" id="ARBA00004123"/>
    </source>
</evidence>
<dbReference type="SUPFAM" id="SSF101936">
    <property type="entry name" value="DNA-binding pseudobarrel domain"/>
    <property type="match status" value="1"/>
</dbReference>
<accession>A0AA88AD91</accession>
<evidence type="ECO:0000259" key="12">
    <source>
        <dbReference type="PROSITE" id="PS50863"/>
    </source>
</evidence>
<evidence type="ECO:0000256" key="7">
    <source>
        <dbReference type="ARBA" id="ARBA00023242"/>
    </source>
</evidence>
<name>A0AA88AD91_FICCA</name>
<dbReference type="PANTHER" id="PTHR31384">
    <property type="entry name" value="AUXIN RESPONSE FACTOR 4-RELATED"/>
    <property type="match status" value="1"/>
</dbReference>
<dbReference type="GO" id="GO:0003677">
    <property type="term" value="F:DNA binding"/>
    <property type="evidence" value="ECO:0007669"/>
    <property type="project" value="UniProtKB-KW"/>
</dbReference>
<dbReference type="Gene3D" id="2.40.330.10">
    <property type="entry name" value="DNA-binding pseudobarrel domain"/>
    <property type="match status" value="1"/>
</dbReference>
<comment type="subunit">
    <text evidence="3 10">Homodimers and heterodimers.</text>
</comment>
<evidence type="ECO:0000256" key="10">
    <source>
        <dbReference type="RuleBase" id="RU004561"/>
    </source>
</evidence>
<dbReference type="Pfam" id="PF06507">
    <property type="entry name" value="ARF_AD"/>
    <property type="match status" value="1"/>
</dbReference>
<dbReference type="GO" id="GO:0006355">
    <property type="term" value="P:regulation of DNA-templated transcription"/>
    <property type="evidence" value="ECO:0007669"/>
    <property type="project" value="InterPro"/>
</dbReference>
<keyword evidence="8 10" id="KW-0927">Auxin signaling pathway</keyword>
<feature type="region of interest" description="Disordered" evidence="11">
    <location>
        <begin position="529"/>
        <end position="588"/>
    </location>
</feature>
<evidence type="ECO:0000256" key="6">
    <source>
        <dbReference type="ARBA" id="ARBA00023163"/>
    </source>
</evidence>
<evidence type="ECO:0000256" key="3">
    <source>
        <dbReference type="ARBA" id="ARBA00011726"/>
    </source>
</evidence>
<keyword evidence="4 10" id="KW-0805">Transcription regulation</keyword>
<dbReference type="Proteomes" id="UP001187192">
    <property type="component" value="Unassembled WGS sequence"/>
</dbReference>
<dbReference type="Pfam" id="PF02362">
    <property type="entry name" value="B3"/>
    <property type="match status" value="1"/>
</dbReference>
<comment type="function">
    <text evidence="9">Auxin response factors (ARFs) are transcriptional factors that bind specifically to the DNA sequence 5'-TGTCTC-3' found in the auxin-responsive promoter elements (AuxREs). Could act as transcriptional activator or repressor. Formation of heterodimers with Aux/IAA proteins may alter their ability to modulate early auxin response genes expression.</text>
</comment>
<dbReference type="AlphaFoldDB" id="A0AA88AD91"/>
<reference evidence="13" key="1">
    <citation type="submission" date="2023-07" db="EMBL/GenBank/DDBJ databases">
        <title>draft genome sequence of fig (Ficus carica).</title>
        <authorList>
            <person name="Takahashi T."/>
            <person name="Nishimura K."/>
        </authorList>
    </citation>
    <scope>NUCLEOTIDE SEQUENCE</scope>
</reference>
<dbReference type="GO" id="GO:0009734">
    <property type="term" value="P:auxin-activated signaling pathway"/>
    <property type="evidence" value="ECO:0007669"/>
    <property type="project" value="UniProtKB-KW"/>
</dbReference>
<dbReference type="Gene3D" id="2.30.30.1040">
    <property type="match status" value="1"/>
</dbReference>
<feature type="compositionally biased region" description="Polar residues" evidence="11">
    <location>
        <begin position="529"/>
        <end position="570"/>
    </location>
</feature>
<keyword evidence="6 10" id="KW-0804">Transcription</keyword>
<evidence type="ECO:0000313" key="14">
    <source>
        <dbReference type="Proteomes" id="UP001187192"/>
    </source>
</evidence>
<dbReference type="InterPro" id="IPR044835">
    <property type="entry name" value="ARF_plant"/>
</dbReference>
<dbReference type="GO" id="GO:0007389">
    <property type="term" value="P:pattern specification process"/>
    <property type="evidence" value="ECO:0007669"/>
    <property type="project" value="UniProtKB-ARBA"/>
</dbReference>
<dbReference type="InterPro" id="IPR010525">
    <property type="entry name" value="ARF_dom"/>
</dbReference>
<evidence type="ECO:0000256" key="9">
    <source>
        <dbReference type="ARBA" id="ARBA00037697"/>
    </source>
</evidence>
<evidence type="ECO:0000256" key="8">
    <source>
        <dbReference type="ARBA" id="ARBA00023294"/>
    </source>
</evidence>
<gene>
    <name evidence="13" type="ORF">TIFTF001_020225</name>
</gene>
<evidence type="ECO:0000256" key="2">
    <source>
        <dbReference type="ARBA" id="ARBA00007853"/>
    </source>
</evidence>
<dbReference type="FunFam" id="2.30.30.1040:FF:000002">
    <property type="entry name" value="Auxin response factor"/>
    <property type="match status" value="1"/>
</dbReference>
<protein>
    <recommendedName>
        <fullName evidence="10">Auxin response factor</fullName>
    </recommendedName>
</protein>
<evidence type="ECO:0000313" key="13">
    <source>
        <dbReference type="EMBL" id="GMN51077.1"/>
    </source>
</evidence>
<dbReference type="PANTHER" id="PTHR31384:SF39">
    <property type="entry name" value="AUXIN RESPONSE FACTOR"/>
    <property type="match status" value="1"/>
</dbReference>
<feature type="compositionally biased region" description="Basic and acidic residues" evidence="11">
    <location>
        <begin position="575"/>
        <end position="588"/>
    </location>
</feature>
<comment type="similarity">
    <text evidence="2 10">Belongs to the ARF family.</text>
</comment>
<evidence type="ECO:0000256" key="5">
    <source>
        <dbReference type="ARBA" id="ARBA00023125"/>
    </source>
</evidence>
<dbReference type="GO" id="GO:0051301">
    <property type="term" value="P:cell division"/>
    <property type="evidence" value="ECO:0007669"/>
    <property type="project" value="UniProtKB-ARBA"/>
</dbReference>
<dbReference type="PROSITE" id="PS50863">
    <property type="entry name" value="B3"/>
    <property type="match status" value="1"/>
</dbReference>
<organism evidence="13 14">
    <name type="scientific">Ficus carica</name>
    <name type="common">Common fig</name>
    <dbReference type="NCBI Taxonomy" id="3494"/>
    <lineage>
        <taxon>Eukaryota</taxon>
        <taxon>Viridiplantae</taxon>
        <taxon>Streptophyta</taxon>
        <taxon>Embryophyta</taxon>
        <taxon>Tracheophyta</taxon>
        <taxon>Spermatophyta</taxon>
        <taxon>Magnoliopsida</taxon>
        <taxon>eudicotyledons</taxon>
        <taxon>Gunneridae</taxon>
        <taxon>Pentapetalae</taxon>
        <taxon>rosids</taxon>
        <taxon>fabids</taxon>
        <taxon>Rosales</taxon>
        <taxon>Moraceae</taxon>
        <taxon>Ficeae</taxon>
        <taxon>Ficus</taxon>
    </lineage>
</organism>
<keyword evidence="14" id="KW-1185">Reference proteome</keyword>
<proteinExistence type="inferred from homology"/>
<dbReference type="GO" id="GO:0048829">
    <property type="term" value="P:root cap development"/>
    <property type="evidence" value="ECO:0007669"/>
    <property type="project" value="UniProtKB-ARBA"/>
</dbReference>
<dbReference type="GO" id="GO:0005634">
    <property type="term" value="C:nucleus"/>
    <property type="evidence" value="ECO:0007669"/>
    <property type="project" value="UniProtKB-SubCell"/>
</dbReference>
<keyword evidence="7 10" id="KW-0539">Nucleus</keyword>
<dbReference type="InterPro" id="IPR003340">
    <property type="entry name" value="B3_DNA-bd"/>
</dbReference>
<evidence type="ECO:0000256" key="11">
    <source>
        <dbReference type="SAM" id="MobiDB-lite"/>
    </source>
</evidence>
<dbReference type="SMART" id="SM01019">
    <property type="entry name" value="B3"/>
    <property type="match status" value="1"/>
</dbReference>
<dbReference type="EMBL" id="BTGU01000036">
    <property type="protein sequence ID" value="GMN51077.1"/>
    <property type="molecule type" value="Genomic_DNA"/>
</dbReference>
<comment type="caution">
    <text evidence="13">The sequence shown here is derived from an EMBL/GenBank/DDBJ whole genome shotgun (WGS) entry which is preliminary data.</text>
</comment>
<evidence type="ECO:0000256" key="4">
    <source>
        <dbReference type="ARBA" id="ARBA00023015"/>
    </source>
</evidence>